<sequence length="665" mass="73599">MIKNQEEDVFVAVRVQDPRIQNEGSWNSYVDFKIFLHTNSKSFTAKTSCVRRRYSEFVWLKKRMQKNTGLVPVPDLPGKSFFSFSGEEFLEKRRKGLQSFLDKVCSMTVCLSDSQLHLFLQTQLPVGHILDCVQGHTPFTVTEAILNYASSNRGWVQEEGATQEPILFPVPYESMESPAPHVPSMQCEKPQTTLTVTSSEGVQTQVFPSDAQDMDTLELVLCDTRATSQPFIRDNPDVVQVKAVMEIHSPVETGFKQNSHEEMTPEMIDCEEVIQQPGDCQQETSVEVLCDKDSSLEDEGVEELKTESFTNLITETVPPEHVSLDTDSIGDISYQHAGVHCQDATGLDEECVSVENPEQETHTDNTPETNPHQQCRSELNIHEETPLDGDSLSETPLEDLSPAEEGQESITQHQTMLGEVSNTNTAVKLENADETKSQIEVVLNKVCHEVTTQEVESDQHSTQEKTVPHNIEQIHIELDAAQEAESDKEINEEERSIENIETTSNVSSIEESDTYESANDDNAIQDNSDYMDTSNGKKNLKTGPAQAVCTTDILMPETNQETSHEQIPAKELGYQGTNGVTFKVDGDVSVDSCSAKTLERTSSDQVDGGAEVKDSRIQESNHLGSGVDLTDISTAVGVYSEASSGAGRNCFNAATNQNVGPQMDR</sequence>
<feature type="region of interest" description="Disordered" evidence="11">
    <location>
        <begin position="354"/>
        <end position="410"/>
    </location>
</feature>
<dbReference type="PANTHER" id="PTHR46209">
    <property type="entry name" value="PX DOMAIN-CONTAINING PROTEIN"/>
    <property type="match status" value="1"/>
</dbReference>
<evidence type="ECO:0000256" key="6">
    <source>
        <dbReference type="ARBA" id="ARBA00022753"/>
    </source>
</evidence>
<keyword evidence="4" id="KW-0813">Transport</keyword>
<keyword evidence="6" id="KW-0967">Endosome</keyword>
<keyword evidence="7" id="KW-0653">Protein transport</keyword>
<reference evidence="13 14" key="1">
    <citation type="submission" date="2024-06" db="EMBL/GenBank/DDBJ databases">
        <authorList>
            <person name="Pan Q."/>
            <person name="Wen M."/>
            <person name="Jouanno E."/>
            <person name="Zahm M."/>
            <person name="Klopp C."/>
            <person name="Cabau C."/>
            <person name="Louis A."/>
            <person name="Berthelot C."/>
            <person name="Parey E."/>
            <person name="Roest Crollius H."/>
            <person name="Montfort J."/>
            <person name="Robinson-Rechavi M."/>
            <person name="Bouchez O."/>
            <person name="Lampietro C."/>
            <person name="Lopez Roques C."/>
            <person name="Donnadieu C."/>
            <person name="Postlethwait J."/>
            <person name="Bobe J."/>
            <person name="Verreycken H."/>
            <person name="Guiguen Y."/>
        </authorList>
    </citation>
    <scope>NUCLEOTIDE SEQUENCE [LARGE SCALE GENOMIC DNA]</scope>
    <source>
        <strain evidence="13">Up_M1</strain>
        <tissue evidence="13">Testis</tissue>
    </source>
</reference>
<feature type="compositionally biased region" description="Basic and acidic residues" evidence="11">
    <location>
        <begin position="485"/>
        <end position="498"/>
    </location>
</feature>
<dbReference type="Gene3D" id="3.30.1520.10">
    <property type="entry name" value="Phox-like domain"/>
    <property type="match status" value="1"/>
</dbReference>
<keyword evidence="9" id="KW-0472">Membrane</keyword>
<dbReference type="Pfam" id="PF00787">
    <property type="entry name" value="PX"/>
    <property type="match status" value="1"/>
</dbReference>
<dbReference type="PROSITE" id="PS50195">
    <property type="entry name" value="PX"/>
    <property type="match status" value="1"/>
</dbReference>
<comment type="subcellular location">
    <subcellularLocation>
        <location evidence="2">Cytoplasm</location>
    </subcellularLocation>
    <subcellularLocation>
        <location evidence="10">Endomembrane system</location>
        <topology evidence="10">Peripheral membrane protein</topology>
        <orientation evidence="10">Cytoplasmic side</orientation>
    </subcellularLocation>
    <subcellularLocation>
        <location evidence="1">Endosome</location>
    </subcellularLocation>
</comment>
<evidence type="ECO:0000313" key="13">
    <source>
        <dbReference type="EMBL" id="KAL0984231.1"/>
    </source>
</evidence>
<dbReference type="AlphaFoldDB" id="A0ABD0WZB6"/>
<evidence type="ECO:0000256" key="10">
    <source>
        <dbReference type="ARBA" id="ARBA00029433"/>
    </source>
</evidence>
<evidence type="ECO:0000256" key="11">
    <source>
        <dbReference type="SAM" id="MobiDB-lite"/>
    </source>
</evidence>
<organism evidence="13 14">
    <name type="scientific">Umbra pygmaea</name>
    <name type="common">Eastern mudminnow</name>
    <dbReference type="NCBI Taxonomy" id="75934"/>
    <lineage>
        <taxon>Eukaryota</taxon>
        <taxon>Metazoa</taxon>
        <taxon>Chordata</taxon>
        <taxon>Craniata</taxon>
        <taxon>Vertebrata</taxon>
        <taxon>Euteleostomi</taxon>
        <taxon>Actinopterygii</taxon>
        <taxon>Neopterygii</taxon>
        <taxon>Teleostei</taxon>
        <taxon>Protacanthopterygii</taxon>
        <taxon>Esociformes</taxon>
        <taxon>Umbridae</taxon>
        <taxon>Umbra</taxon>
    </lineage>
</organism>
<evidence type="ECO:0000256" key="2">
    <source>
        <dbReference type="ARBA" id="ARBA00004496"/>
    </source>
</evidence>
<accession>A0ABD0WZB6</accession>
<keyword evidence="5" id="KW-0963">Cytoplasm</keyword>
<proteinExistence type="inferred from homology"/>
<dbReference type="GO" id="GO:0008289">
    <property type="term" value="F:lipid binding"/>
    <property type="evidence" value="ECO:0007669"/>
    <property type="project" value="UniProtKB-KW"/>
</dbReference>
<evidence type="ECO:0000256" key="1">
    <source>
        <dbReference type="ARBA" id="ARBA00004177"/>
    </source>
</evidence>
<dbReference type="GO" id="GO:0005768">
    <property type="term" value="C:endosome"/>
    <property type="evidence" value="ECO:0007669"/>
    <property type="project" value="UniProtKB-SubCell"/>
</dbReference>
<feature type="domain" description="PX" evidence="12">
    <location>
        <begin position="10"/>
        <end position="126"/>
    </location>
</feature>
<comment type="caution">
    <text evidence="13">The sequence shown here is derived from an EMBL/GenBank/DDBJ whole genome shotgun (WGS) entry which is preliminary data.</text>
</comment>
<dbReference type="Proteomes" id="UP001557470">
    <property type="component" value="Unassembled WGS sequence"/>
</dbReference>
<evidence type="ECO:0000256" key="8">
    <source>
        <dbReference type="ARBA" id="ARBA00023121"/>
    </source>
</evidence>
<feature type="region of interest" description="Disordered" evidence="11">
    <location>
        <begin position="482"/>
        <end position="525"/>
    </location>
</feature>
<gene>
    <name evidence="13" type="ORF">UPYG_G00138830</name>
</gene>
<keyword evidence="14" id="KW-1185">Reference proteome</keyword>
<dbReference type="GO" id="GO:0015031">
    <property type="term" value="P:protein transport"/>
    <property type="evidence" value="ECO:0007669"/>
    <property type="project" value="UniProtKB-KW"/>
</dbReference>
<dbReference type="InterPro" id="IPR001683">
    <property type="entry name" value="PX_dom"/>
</dbReference>
<evidence type="ECO:0000256" key="9">
    <source>
        <dbReference type="ARBA" id="ARBA00023136"/>
    </source>
</evidence>
<dbReference type="PANTHER" id="PTHR46209:SF1">
    <property type="entry name" value="SORTING NEXIN-11"/>
    <property type="match status" value="1"/>
</dbReference>
<protein>
    <recommendedName>
        <fullName evidence="12">PX domain-containing protein</fullName>
    </recommendedName>
</protein>
<feature type="compositionally biased region" description="Polar residues" evidence="11">
    <location>
        <begin position="366"/>
        <end position="377"/>
    </location>
</feature>
<evidence type="ECO:0000256" key="4">
    <source>
        <dbReference type="ARBA" id="ARBA00022448"/>
    </source>
</evidence>
<dbReference type="SUPFAM" id="SSF64268">
    <property type="entry name" value="PX domain"/>
    <property type="match status" value="1"/>
</dbReference>
<dbReference type="CDD" id="cd06898">
    <property type="entry name" value="PX_SNX10"/>
    <property type="match status" value="1"/>
</dbReference>
<dbReference type="EMBL" id="JAGEUA010000004">
    <property type="protein sequence ID" value="KAL0984231.1"/>
    <property type="molecule type" value="Genomic_DNA"/>
</dbReference>
<evidence type="ECO:0000256" key="7">
    <source>
        <dbReference type="ARBA" id="ARBA00022927"/>
    </source>
</evidence>
<evidence type="ECO:0000259" key="12">
    <source>
        <dbReference type="PROSITE" id="PS50195"/>
    </source>
</evidence>
<dbReference type="InterPro" id="IPR036871">
    <property type="entry name" value="PX_dom_sf"/>
</dbReference>
<evidence type="ECO:0000256" key="3">
    <source>
        <dbReference type="ARBA" id="ARBA00010883"/>
    </source>
</evidence>
<dbReference type="SMART" id="SM00312">
    <property type="entry name" value="PX"/>
    <property type="match status" value="1"/>
</dbReference>
<dbReference type="InterPro" id="IPR043544">
    <property type="entry name" value="SNX10/11"/>
</dbReference>
<evidence type="ECO:0000256" key="5">
    <source>
        <dbReference type="ARBA" id="ARBA00022490"/>
    </source>
</evidence>
<keyword evidence="8" id="KW-0446">Lipid-binding</keyword>
<comment type="similarity">
    <text evidence="3">Belongs to the sorting nexin family.</text>
</comment>
<name>A0ABD0WZB6_UMBPY</name>
<evidence type="ECO:0000313" key="14">
    <source>
        <dbReference type="Proteomes" id="UP001557470"/>
    </source>
</evidence>
<feature type="compositionally biased region" description="Polar residues" evidence="11">
    <location>
        <begin position="505"/>
        <end position="525"/>
    </location>
</feature>